<name>A0ABD5IQS0_9BACL</name>
<dbReference type="RefSeq" id="WP_328216785.1">
    <property type="nucleotide sequence ID" value="NZ_JARTLI010000002.1"/>
</dbReference>
<protein>
    <recommendedName>
        <fullName evidence="3">Phage protein</fullName>
    </recommendedName>
</protein>
<comment type="caution">
    <text evidence="1">The sequence shown here is derived from an EMBL/GenBank/DDBJ whole genome shotgun (WGS) entry which is preliminary data.</text>
</comment>
<evidence type="ECO:0008006" key="3">
    <source>
        <dbReference type="Google" id="ProtNLM"/>
    </source>
</evidence>
<dbReference type="Proteomes" id="UP001339962">
    <property type="component" value="Unassembled WGS sequence"/>
</dbReference>
<organism evidence="1 2">
    <name type="scientific">Anoxybacteroides rupiense</name>
    <dbReference type="NCBI Taxonomy" id="311460"/>
    <lineage>
        <taxon>Bacteria</taxon>
        <taxon>Bacillati</taxon>
        <taxon>Bacillota</taxon>
        <taxon>Bacilli</taxon>
        <taxon>Bacillales</taxon>
        <taxon>Anoxybacillaceae</taxon>
        <taxon>Anoxybacteroides</taxon>
    </lineage>
</organism>
<evidence type="ECO:0000313" key="2">
    <source>
        <dbReference type="Proteomes" id="UP001339962"/>
    </source>
</evidence>
<proteinExistence type="predicted"/>
<sequence>MAQISFEIAMTHLKNGGKVLVEYNGQKHEVVTESGFVSFPIELAKNGLWFIGE</sequence>
<accession>A0ABD5IQS0</accession>
<dbReference type="AlphaFoldDB" id="A0ABD5IQS0"/>
<reference evidence="1 2" key="1">
    <citation type="submission" date="2023-03" db="EMBL/GenBank/DDBJ databases">
        <title>Bacillus Genome Sequencing.</title>
        <authorList>
            <person name="Dunlap C."/>
        </authorList>
    </citation>
    <scope>NUCLEOTIDE SEQUENCE [LARGE SCALE GENOMIC DNA]</scope>
    <source>
        <strain evidence="1 2">NRS-38</strain>
    </source>
</reference>
<evidence type="ECO:0000313" key="1">
    <source>
        <dbReference type="EMBL" id="MED5050625.1"/>
    </source>
</evidence>
<gene>
    <name evidence="1" type="ORF">P9850_01910</name>
</gene>
<dbReference type="EMBL" id="JARTLI010000002">
    <property type="protein sequence ID" value="MED5050625.1"/>
    <property type="molecule type" value="Genomic_DNA"/>
</dbReference>